<accession>A9KEL1</accession>
<dbReference type="KEGG" id="cbd:CBUD_1910"/>
<dbReference type="Proteomes" id="UP000008555">
    <property type="component" value="Chromosome"/>
</dbReference>
<dbReference type="AlphaFoldDB" id="A9KEL1"/>
<evidence type="ECO:0000313" key="2">
    <source>
        <dbReference type="Proteomes" id="UP000008555"/>
    </source>
</evidence>
<dbReference type="EMBL" id="CP000733">
    <property type="protein sequence ID" value="ABS78049.1"/>
    <property type="molecule type" value="Genomic_DNA"/>
</dbReference>
<dbReference type="HOGENOM" id="CLU_2463871_0_0_6"/>
<protein>
    <submittedName>
        <fullName evidence="1">Uncharacterized protein</fullName>
    </submittedName>
</protein>
<gene>
    <name evidence="1" type="ordered locus">CBUD_1910</name>
</gene>
<proteinExistence type="predicted"/>
<organism evidence="1 2">
    <name type="scientific">Coxiella burnetii (strain Dugway 5J108-111)</name>
    <dbReference type="NCBI Taxonomy" id="434922"/>
    <lineage>
        <taxon>Bacteria</taxon>
        <taxon>Pseudomonadati</taxon>
        <taxon>Pseudomonadota</taxon>
        <taxon>Gammaproteobacteria</taxon>
        <taxon>Legionellales</taxon>
        <taxon>Coxiellaceae</taxon>
        <taxon>Coxiella</taxon>
    </lineage>
</organism>
<name>A9KEL1_COXBN</name>
<reference evidence="1 2" key="1">
    <citation type="journal article" date="2009" name="Infect. Immun.">
        <title>Comparative genomics reveal extensive transposon-mediated genomic plasticity and diversity among potential effector proteins within the genus Coxiella.</title>
        <authorList>
            <person name="Beare P.A."/>
            <person name="Unsworth N."/>
            <person name="Andoh M."/>
            <person name="Voth D.E."/>
            <person name="Omsland A."/>
            <person name="Gilk S.D."/>
            <person name="Williams K.P."/>
            <person name="Sobral B.W."/>
            <person name="Kupko J.J.III."/>
            <person name="Porcella S.F."/>
            <person name="Samuel J.E."/>
            <person name="Heinzen R.A."/>
        </authorList>
    </citation>
    <scope>NUCLEOTIDE SEQUENCE [LARGE SCALE GENOMIC DNA]</scope>
    <source>
        <strain evidence="1 2">Dugway 5J108-111</strain>
    </source>
</reference>
<sequence length="106" mass="12629">MTLRDIHAQLTDLTETMKALSREMYGFLRDREQEKYLRGVETVKENREELAAIRERLMKVGGERIFSFFEQELYQECLSLVKELEECCGQLIEAIPELEHEHKFEC</sequence>
<evidence type="ECO:0000313" key="1">
    <source>
        <dbReference type="EMBL" id="ABS78049.1"/>
    </source>
</evidence>